<feature type="signal peptide" evidence="1">
    <location>
        <begin position="1"/>
        <end position="22"/>
    </location>
</feature>
<dbReference type="EMBL" id="HACG01010106">
    <property type="protein sequence ID" value="CEK56971.1"/>
    <property type="molecule type" value="Transcribed_RNA"/>
</dbReference>
<organism evidence="2">
    <name type="scientific">Arion vulgaris</name>
    <dbReference type="NCBI Taxonomy" id="1028688"/>
    <lineage>
        <taxon>Eukaryota</taxon>
        <taxon>Metazoa</taxon>
        <taxon>Spiralia</taxon>
        <taxon>Lophotrochozoa</taxon>
        <taxon>Mollusca</taxon>
        <taxon>Gastropoda</taxon>
        <taxon>Heterobranchia</taxon>
        <taxon>Euthyneura</taxon>
        <taxon>Panpulmonata</taxon>
        <taxon>Eupulmonata</taxon>
        <taxon>Stylommatophora</taxon>
        <taxon>Helicina</taxon>
        <taxon>Arionoidea</taxon>
        <taxon>Arionidae</taxon>
        <taxon>Arion</taxon>
    </lineage>
</organism>
<proteinExistence type="predicted"/>
<evidence type="ECO:0000256" key="1">
    <source>
        <dbReference type="SAM" id="SignalP"/>
    </source>
</evidence>
<reference evidence="2" key="1">
    <citation type="submission" date="2014-12" db="EMBL/GenBank/DDBJ databases">
        <title>Insight into the proteome of Arion vulgaris.</title>
        <authorList>
            <person name="Aradska J."/>
            <person name="Bulat T."/>
            <person name="Smidak R."/>
            <person name="Sarate P."/>
            <person name="Gangsoo J."/>
            <person name="Sialana F."/>
            <person name="Bilban M."/>
            <person name="Lubec G."/>
        </authorList>
    </citation>
    <scope>NUCLEOTIDE SEQUENCE</scope>
    <source>
        <tissue evidence="2">Skin</tissue>
    </source>
</reference>
<feature type="chain" id="PRO_5002110810" description="SRCR domain-containing protein" evidence="1">
    <location>
        <begin position="23"/>
        <end position="49"/>
    </location>
</feature>
<name>A0A0B6YMI3_9EUPU</name>
<accession>A0A0B6YMI3</accession>
<sequence length="49" mass="5830">MTFWGWMYQKWSVILLANHCWTDNCQMLSDVEELMNSQGVMKNCQGIEE</sequence>
<protein>
    <recommendedName>
        <fullName evidence="3">SRCR domain-containing protein</fullName>
    </recommendedName>
</protein>
<gene>
    <name evidence="2" type="primary">ORF28972</name>
</gene>
<evidence type="ECO:0000313" key="2">
    <source>
        <dbReference type="EMBL" id="CEK56971.1"/>
    </source>
</evidence>
<dbReference type="AlphaFoldDB" id="A0A0B6YMI3"/>
<evidence type="ECO:0008006" key="3">
    <source>
        <dbReference type="Google" id="ProtNLM"/>
    </source>
</evidence>
<keyword evidence="1" id="KW-0732">Signal</keyword>